<feature type="compositionally biased region" description="Basic and acidic residues" evidence="14">
    <location>
        <begin position="880"/>
        <end position="890"/>
    </location>
</feature>
<dbReference type="GO" id="GO:0005874">
    <property type="term" value="C:microtubule"/>
    <property type="evidence" value="ECO:0007669"/>
    <property type="project" value="UniProtKB-KW"/>
</dbReference>
<dbReference type="Pfam" id="PF03456">
    <property type="entry name" value="uDENN"/>
    <property type="match status" value="1"/>
</dbReference>
<dbReference type="PROSITE" id="PS00227">
    <property type="entry name" value="TUBULIN"/>
    <property type="match status" value="1"/>
</dbReference>
<dbReference type="InterPro" id="IPR008280">
    <property type="entry name" value="Tub_FtsZ_C"/>
</dbReference>
<dbReference type="GO" id="GO:0046872">
    <property type="term" value="F:metal ion binding"/>
    <property type="evidence" value="ECO:0007669"/>
    <property type="project" value="UniProtKB-KW"/>
</dbReference>
<dbReference type="Pfam" id="PF03953">
    <property type="entry name" value="Tubulin_C"/>
    <property type="match status" value="1"/>
</dbReference>
<dbReference type="InterPro" id="IPR005112">
    <property type="entry name" value="dDENN_dom"/>
</dbReference>
<gene>
    <name evidence="16" type="ORF">SMAX5B_007341</name>
</gene>
<dbReference type="InterPro" id="IPR002453">
    <property type="entry name" value="Beta_tubulin"/>
</dbReference>
<keyword evidence="6" id="KW-0344">Guanine-nucleotide releasing factor</keyword>
<dbReference type="PROSITE" id="PS50211">
    <property type="entry name" value="DENN"/>
    <property type="match status" value="1"/>
</dbReference>
<dbReference type="SMART" id="SM00799">
    <property type="entry name" value="DENN"/>
    <property type="match status" value="1"/>
</dbReference>
<evidence type="ECO:0000256" key="7">
    <source>
        <dbReference type="ARBA" id="ARBA00022701"/>
    </source>
</evidence>
<keyword evidence="10" id="KW-0460">Magnesium</keyword>
<dbReference type="GO" id="GO:0032456">
    <property type="term" value="P:endocytic recycling"/>
    <property type="evidence" value="ECO:0007669"/>
    <property type="project" value="TreeGrafter"/>
</dbReference>
<dbReference type="SMART" id="SM00865">
    <property type="entry name" value="Tubulin_C"/>
    <property type="match status" value="1"/>
</dbReference>
<dbReference type="PANTHER" id="PTHR13196:SF25">
    <property type="entry name" value="DENN DOMAIN-CONTAINING PROTEIN 1C"/>
    <property type="match status" value="1"/>
</dbReference>
<feature type="compositionally biased region" description="Basic and acidic residues" evidence="14">
    <location>
        <begin position="1019"/>
        <end position="1036"/>
    </location>
</feature>
<feature type="compositionally biased region" description="Acidic residues" evidence="14">
    <location>
        <begin position="904"/>
        <end position="921"/>
    </location>
</feature>
<evidence type="ECO:0000256" key="1">
    <source>
        <dbReference type="ARBA" id="ARBA00001946"/>
    </source>
</evidence>
<evidence type="ECO:0000256" key="5">
    <source>
        <dbReference type="ARBA" id="ARBA00022490"/>
    </source>
</evidence>
<keyword evidence="7" id="KW-0493">Microtubule</keyword>
<feature type="compositionally biased region" description="Basic and acidic residues" evidence="14">
    <location>
        <begin position="1123"/>
        <end position="1137"/>
    </location>
</feature>
<keyword evidence="8" id="KW-0479">Metal-binding</keyword>
<dbReference type="Gene3D" id="1.10.287.600">
    <property type="entry name" value="Helix hairpin bin"/>
    <property type="match status" value="1"/>
</dbReference>
<dbReference type="InterPro" id="IPR003008">
    <property type="entry name" value="Tubulin_FtsZ_GTPase"/>
</dbReference>
<evidence type="ECO:0000256" key="11">
    <source>
        <dbReference type="ARBA" id="ARBA00023134"/>
    </source>
</evidence>
<keyword evidence="12" id="KW-0206">Cytoskeleton</keyword>
<evidence type="ECO:0000313" key="17">
    <source>
        <dbReference type="Proteomes" id="UP000246464"/>
    </source>
</evidence>
<dbReference type="InterPro" id="IPR013838">
    <property type="entry name" value="Beta-tubulin_BS"/>
</dbReference>
<proteinExistence type="inferred from homology"/>
<dbReference type="Pfam" id="PF03455">
    <property type="entry name" value="dDENN"/>
    <property type="match status" value="1"/>
</dbReference>
<dbReference type="Gene3D" id="6.10.140.1000">
    <property type="match status" value="1"/>
</dbReference>
<feature type="compositionally biased region" description="Basic and acidic residues" evidence="14">
    <location>
        <begin position="1074"/>
        <end position="1093"/>
    </location>
</feature>
<feature type="compositionally biased region" description="Basic residues" evidence="14">
    <location>
        <begin position="869"/>
        <end position="879"/>
    </location>
</feature>
<dbReference type="InterPro" id="IPR040032">
    <property type="entry name" value="DENND1A/B/C"/>
</dbReference>
<feature type="domain" description="UDENN" evidence="15">
    <location>
        <begin position="404"/>
        <end position="766"/>
    </location>
</feature>
<evidence type="ECO:0000256" key="9">
    <source>
        <dbReference type="ARBA" id="ARBA00022741"/>
    </source>
</evidence>
<feature type="region of interest" description="Disordered" evidence="14">
    <location>
        <begin position="860"/>
        <end position="921"/>
    </location>
</feature>
<evidence type="ECO:0000256" key="2">
    <source>
        <dbReference type="ARBA" id="ARBA00004132"/>
    </source>
</evidence>
<dbReference type="InterPro" id="IPR005113">
    <property type="entry name" value="uDENN_dom"/>
</dbReference>
<dbReference type="FunFam" id="3.40.50.11500:FF:000001">
    <property type="entry name" value="Putative DENN domain-containing protein 1A"/>
    <property type="match status" value="1"/>
</dbReference>
<dbReference type="EMBL" id="CP026250">
    <property type="protein sequence ID" value="AWP06028.1"/>
    <property type="molecule type" value="Genomic_DNA"/>
</dbReference>
<dbReference type="GO" id="GO:0006897">
    <property type="term" value="P:endocytosis"/>
    <property type="evidence" value="ECO:0007669"/>
    <property type="project" value="TreeGrafter"/>
</dbReference>
<dbReference type="GO" id="GO:1901981">
    <property type="term" value="F:phosphatidylinositol phosphate binding"/>
    <property type="evidence" value="ECO:0007669"/>
    <property type="project" value="TreeGrafter"/>
</dbReference>
<accession>A0A2U9BPE6</accession>
<evidence type="ECO:0000313" key="16">
    <source>
        <dbReference type="EMBL" id="AWP06028.1"/>
    </source>
</evidence>
<comment type="similarity">
    <text evidence="4">Belongs to the tubulin family.</text>
</comment>
<sequence>MREIVHLQAGQCGNQIGAKFWEVISDEHGIDPTGTYHGDSDLQLDRINVYYNEASGGKYVPRAILVDLEPGTMDSVRSGPFGQIFRPDNFVFGQSGAGNNWAKGHYTEGAELVDSVLDVVRKEAESCDCLQGFQLTHSLGGGTGSGMGTLLISKIREEYPDRIMNTFSVVPSPKVSDTVVEPYNATLSVHQLVENTDETYCIDNEALYDICFRTLKLTTPTYGDLNHLVSATMSGVTTCLRFPGQLNADLRKLAVNMVPFPRLHFFMPGFAPLTSRGSQQYRALSVPELTQQMFDAKNMMAACDPRHGRYLTVAAVFRGRMSMKEVDEQMLNVQNKNSSYFVEWIPNNVKTAVCDIPPRGLKMAATFIGNSTAIQELFKRISEQFTAMFRRKAFLHWQNPERTFHWFFEANCPVARDKDPGVLFQFPEDFSDEESCQTLPKFCFPYDIQRVRGGVAVQHFTFVLTDLEGCQRFGFCRLTNSTQTCLCILSYLPWFEVFYKLLNNLADYLTKGQTSEMKALLASLYKQPIPLAAGSITLQMVPYFIAPDPRSLPSIPENRNLTELIVAVDVGNLLQIYASMLFERRILIFASKLSTLTSCVHALSAVLYPMYWQHIFIPVLPPHLLDYCCAPMPFLIGVHSSLSEWVRSRGLEEVVILNVDTNTLETPFDDLKRIPSDVMSGLKLCLKRQAVSPGSGVSRAFLRAQALLFGGYRDALQGHEEGEIFFSERLFLDHKSHSMGQFLQSAVHLQFFKQFIDGRLDILNTGEEPDDLFEDEILKCETTAGRSKSYQQLVGNLKKGGGALILNMKSKANMRAKGLAKSGWKNLLMHKANNEAHSLQRGGSVSHRRAQSDCLQNRLPITPHFGMSRPRRPVHKHRPPRDQDNMKDTEDTWDGAVSGPAVEPDAELQEDEEDGEGTLLSDPEEMDLLGEIFDTLSSRSSHERGLLYGTRSLDLFGPDSHDYITKFGPVNPSQESLCLSISGSGSLHSWNPDSDWPYLDPSVPEEEGSECLLATCEMEEKDRGQREDEEKQEEVKVAINGNQGQEKENRHTFEEVRFEEMRVSLGAEPEEETSEKREDEGLKAKREDERNQSDELAEGQETQIETKEMQKVVASEEEGNENQEEKEVTRSFNELRKLNNHYPNMVEERQGQQETDIPDSTVCPGPQSPTADPKPPAVQEQRSEEAVKKEEWESGQMPSPPKVQSTVARFQSQASSQSFQVKSRIKGLAEPGRPCNALWSTEKTQTHRPCDSNISEENNCSGAHEGKDPTPIKVSELKKRFEA</sequence>
<dbReference type="InterPro" id="IPR036525">
    <property type="entry name" value="Tubulin/FtsZ_GTPase_sf"/>
</dbReference>
<organism evidence="16 17">
    <name type="scientific">Scophthalmus maximus</name>
    <name type="common">Turbot</name>
    <name type="synonym">Psetta maxima</name>
    <dbReference type="NCBI Taxonomy" id="52904"/>
    <lineage>
        <taxon>Eukaryota</taxon>
        <taxon>Metazoa</taxon>
        <taxon>Chordata</taxon>
        <taxon>Craniata</taxon>
        <taxon>Vertebrata</taxon>
        <taxon>Euteleostomi</taxon>
        <taxon>Actinopterygii</taxon>
        <taxon>Neopterygii</taxon>
        <taxon>Teleostei</taxon>
        <taxon>Neoteleostei</taxon>
        <taxon>Acanthomorphata</taxon>
        <taxon>Carangaria</taxon>
        <taxon>Pleuronectiformes</taxon>
        <taxon>Pleuronectoidei</taxon>
        <taxon>Scophthalmidae</taxon>
        <taxon>Scophthalmus</taxon>
    </lineage>
</organism>
<dbReference type="GO" id="GO:0030136">
    <property type="term" value="C:clathrin-coated vesicle"/>
    <property type="evidence" value="ECO:0007669"/>
    <property type="project" value="UniProtKB-SubCell"/>
</dbReference>
<dbReference type="FunFam" id="3.40.50.1440:FF:000003">
    <property type="entry name" value="Tubulin beta chain"/>
    <property type="match status" value="1"/>
</dbReference>
<dbReference type="InterPro" id="IPR018316">
    <property type="entry name" value="Tubulin/FtsZ_2-layer-sand-dom"/>
</dbReference>
<evidence type="ECO:0000256" key="3">
    <source>
        <dbReference type="ARBA" id="ARBA00004245"/>
    </source>
</evidence>
<feature type="compositionally biased region" description="Basic and acidic residues" evidence="14">
    <location>
        <begin position="1045"/>
        <end position="1062"/>
    </location>
</feature>
<dbReference type="Gene3D" id="3.30.1330.20">
    <property type="entry name" value="Tubulin/FtsZ, C-terminal domain"/>
    <property type="match status" value="1"/>
</dbReference>
<dbReference type="GO" id="GO:0005200">
    <property type="term" value="F:structural constituent of cytoskeleton"/>
    <property type="evidence" value="ECO:0007669"/>
    <property type="project" value="InterPro"/>
</dbReference>
<evidence type="ECO:0000256" key="6">
    <source>
        <dbReference type="ARBA" id="ARBA00022658"/>
    </source>
</evidence>
<feature type="region of interest" description="Disordered" evidence="14">
    <location>
        <begin position="1019"/>
        <end position="1271"/>
    </location>
</feature>
<evidence type="ECO:0000259" key="15">
    <source>
        <dbReference type="PROSITE" id="PS50211"/>
    </source>
</evidence>
<reference evidence="16 17" key="1">
    <citation type="submission" date="2017-12" db="EMBL/GenBank/DDBJ databases">
        <title>Integrating genomic resources of turbot (Scophthalmus maximus) in depth evaluation of genetic and physical mapping variation across individuals.</title>
        <authorList>
            <person name="Martinez P."/>
        </authorList>
    </citation>
    <scope>NUCLEOTIDE SEQUENCE [LARGE SCALE GENOMIC DNA]</scope>
</reference>
<keyword evidence="5" id="KW-0963">Cytoplasm</keyword>
<evidence type="ECO:0000256" key="14">
    <source>
        <dbReference type="SAM" id="MobiDB-lite"/>
    </source>
</evidence>
<dbReference type="InterPro" id="IPR017975">
    <property type="entry name" value="Tubulin_CS"/>
</dbReference>
<dbReference type="PANTHER" id="PTHR13196">
    <property type="entry name" value="DENN DOMAIN-CONTAINING"/>
    <property type="match status" value="1"/>
</dbReference>
<dbReference type="InterPro" id="IPR043153">
    <property type="entry name" value="DENN_C"/>
</dbReference>
<evidence type="ECO:0000256" key="13">
    <source>
        <dbReference type="ARBA" id="ARBA00023329"/>
    </source>
</evidence>
<protein>
    <submittedName>
        <fullName evidence="16">Putative DENN domain-containing protein 1C-like</fullName>
    </submittedName>
</protein>
<dbReference type="InterPro" id="IPR037516">
    <property type="entry name" value="Tripartite_DENN"/>
</dbReference>
<dbReference type="InterPro" id="IPR000217">
    <property type="entry name" value="Tubulin"/>
</dbReference>
<keyword evidence="13" id="KW-0968">Cytoplasmic vesicle</keyword>
<dbReference type="GO" id="GO:0005525">
    <property type="term" value="F:GTP binding"/>
    <property type="evidence" value="ECO:0007669"/>
    <property type="project" value="UniProtKB-KW"/>
</dbReference>
<dbReference type="SUPFAM" id="SSF52490">
    <property type="entry name" value="Tubulin nucleotide-binding domain-like"/>
    <property type="match status" value="1"/>
</dbReference>
<dbReference type="PROSITE" id="PS00228">
    <property type="entry name" value="TUBULIN_B_AUTOREG"/>
    <property type="match status" value="1"/>
</dbReference>
<dbReference type="SUPFAM" id="SSF55307">
    <property type="entry name" value="Tubulin C-terminal domain-like"/>
    <property type="match status" value="1"/>
</dbReference>
<keyword evidence="9" id="KW-0547">Nucleotide-binding</keyword>
<dbReference type="FunFam" id="3.30.450.200:FF:000003">
    <property type="entry name" value="DENN domain containing 1A"/>
    <property type="match status" value="1"/>
</dbReference>
<dbReference type="GO" id="GO:0005085">
    <property type="term" value="F:guanyl-nucleotide exchange factor activity"/>
    <property type="evidence" value="ECO:0007669"/>
    <property type="project" value="UniProtKB-KW"/>
</dbReference>
<dbReference type="PRINTS" id="PR01163">
    <property type="entry name" value="BETATUBULIN"/>
</dbReference>
<dbReference type="Pfam" id="PF00091">
    <property type="entry name" value="Tubulin"/>
    <property type="match status" value="1"/>
</dbReference>
<evidence type="ECO:0000256" key="8">
    <source>
        <dbReference type="ARBA" id="ARBA00022723"/>
    </source>
</evidence>
<feature type="compositionally biased region" description="Basic and acidic residues" evidence="14">
    <location>
        <begin position="1181"/>
        <end position="1192"/>
    </location>
</feature>
<dbReference type="SMART" id="SM00801">
    <property type="entry name" value="dDENN"/>
    <property type="match status" value="1"/>
</dbReference>
<comment type="subcellular location">
    <subcellularLocation>
        <location evidence="3">Cytoplasm</location>
        <location evidence="3">Cytoskeleton</location>
    </subcellularLocation>
    <subcellularLocation>
        <location evidence="2">Cytoplasmic vesicle</location>
        <location evidence="2">Clathrin-coated vesicle</location>
    </subcellularLocation>
</comment>
<dbReference type="SMART" id="SM00864">
    <property type="entry name" value="Tubulin"/>
    <property type="match status" value="1"/>
</dbReference>
<dbReference type="SMART" id="SM00800">
    <property type="entry name" value="uDENN"/>
    <property type="match status" value="1"/>
</dbReference>
<dbReference type="Pfam" id="PF02141">
    <property type="entry name" value="DENN"/>
    <property type="match status" value="1"/>
</dbReference>
<evidence type="ECO:0000256" key="10">
    <source>
        <dbReference type="ARBA" id="ARBA00022842"/>
    </source>
</evidence>
<dbReference type="Gene3D" id="3.40.50.1440">
    <property type="entry name" value="Tubulin/FtsZ, GTPase domain"/>
    <property type="match status" value="1"/>
</dbReference>
<dbReference type="GO" id="GO:0003924">
    <property type="term" value="F:GTPase activity"/>
    <property type="evidence" value="ECO:0007669"/>
    <property type="project" value="InterPro"/>
</dbReference>
<dbReference type="Gene3D" id="3.30.450.200">
    <property type="match status" value="1"/>
</dbReference>
<dbReference type="GO" id="GO:0007017">
    <property type="term" value="P:microtubule-based process"/>
    <property type="evidence" value="ECO:0007669"/>
    <property type="project" value="InterPro"/>
</dbReference>
<dbReference type="STRING" id="52904.ENSSMAP00000004997"/>
<evidence type="ECO:0000256" key="4">
    <source>
        <dbReference type="ARBA" id="ARBA00009636"/>
    </source>
</evidence>
<dbReference type="PRINTS" id="PR01161">
    <property type="entry name" value="TUBULIN"/>
</dbReference>
<dbReference type="CDD" id="cd02187">
    <property type="entry name" value="beta_tubulin"/>
    <property type="match status" value="1"/>
</dbReference>
<evidence type="ECO:0000256" key="12">
    <source>
        <dbReference type="ARBA" id="ARBA00023212"/>
    </source>
</evidence>
<dbReference type="InterPro" id="IPR023123">
    <property type="entry name" value="Tubulin_C"/>
</dbReference>
<feature type="compositionally biased region" description="Polar residues" evidence="14">
    <location>
        <begin position="1252"/>
        <end position="1261"/>
    </location>
</feature>
<dbReference type="InterPro" id="IPR037103">
    <property type="entry name" value="Tubulin/FtsZ-like_C"/>
</dbReference>
<name>A0A2U9BPE6_SCOMX</name>
<dbReference type="Gene3D" id="3.40.50.11500">
    <property type="match status" value="1"/>
</dbReference>
<dbReference type="FunFam" id="3.30.1330.20:FF:000002">
    <property type="entry name" value="Tubulin beta chain"/>
    <property type="match status" value="1"/>
</dbReference>
<keyword evidence="11" id="KW-0342">GTP-binding</keyword>
<keyword evidence="17" id="KW-1185">Reference proteome</keyword>
<dbReference type="GO" id="GO:0005829">
    <property type="term" value="C:cytosol"/>
    <property type="evidence" value="ECO:0007669"/>
    <property type="project" value="TreeGrafter"/>
</dbReference>
<dbReference type="InterPro" id="IPR001194">
    <property type="entry name" value="cDENN_dom"/>
</dbReference>
<dbReference type="Proteomes" id="UP000246464">
    <property type="component" value="Chromosome 8"/>
</dbReference>
<feature type="compositionally biased region" description="Low complexity" evidence="14">
    <location>
        <begin position="1210"/>
        <end position="1220"/>
    </location>
</feature>
<comment type="cofactor">
    <cofactor evidence="1">
        <name>Mg(2+)</name>
        <dbReference type="ChEBI" id="CHEBI:18420"/>
    </cofactor>
</comment>